<gene>
    <name evidence="13" type="ORF">VOLCADRAFT_31586</name>
</gene>
<accession>D8TH91</accession>
<dbReference type="EC" id="2.4.1.-" evidence="11"/>
<dbReference type="OrthoDB" id="1741594at2759"/>
<keyword evidence="14" id="KW-1185">Reference proteome</keyword>
<dbReference type="UniPathway" id="UPA00196"/>
<dbReference type="GO" id="GO:1990529">
    <property type="term" value="C:glycosylphosphatidylinositol-mannosyltransferase I complex"/>
    <property type="evidence" value="ECO:0007669"/>
    <property type="project" value="TreeGrafter"/>
</dbReference>
<evidence type="ECO:0000313" key="13">
    <source>
        <dbReference type="EMBL" id="EFJ52671.1"/>
    </source>
</evidence>
<feature type="transmembrane region" description="Helical" evidence="11">
    <location>
        <begin position="131"/>
        <end position="149"/>
    </location>
</feature>
<dbReference type="FunCoup" id="D8TH91">
    <property type="interactions" value="1635"/>
</dbReference>
<comment type="similarity">
    <text evidence="3 11">Belongs to the PIGM family.</text>
</comment>
<evidence type="ECO:0000256" key="10">
    <source>
        <dbReference type="ARBA" id="ARBA00023136"/>
    </source>
</evidence>
<keyword evidence="12" id="KW-0732">Signal</keyword>
<keyword evidence="9 11" id="KW-1133">Transmembrane helix</keyword>
<feature type="non-terminal residue" evidence="13">
    <location>
        <position position="399"/>
    </location>
</feature>
<feature type="transmembrane region" description="Helical" evidence="11">
    <location>
        <begin position="379"/>
        <end position="398"/>
    </location>
</feature>
<dbReference type="PANTHER" id="PTHR12886">
    <property type="entry name" value="PIG-M MANNOSYLTRANSFERASE"/>
    <property type="match status" value="1"/>
</dbReference>
<dbReference type="eggNOG" id="KOG3893">
    <property type="taxonomic scope" value="Eukaryota"/>
</dbReference>
<dbReference type="GO" id="GO:0051751">
    <property type="term" value="F:alpha-1,4-mannosyltransferase activity"/>
    <property type="evidence" value="ECO:0007669"/>
    <property type="project" value="InterPro"/>
</dbReference>
<keyword evidence="10 11" id="KW-0472">Membrane</keyword>
<dbReference type="InterPro" id="IPR007704">
    <property type="entry name" value="PIG-M"/>
</dbReference>
<keyword evidence="5 11" id="KW-0328">Glycosyltransferase</keyword>
<evidence type="ECO:0000256" key="4">
    <source>
        <dbReference type="ARBA" id="ARBA00022502"/>
    </source>
</evidence>
<keyword evidence="6 11" id="KW-0808">Transferase</keyword>
<feature type="transmembrane region" description="Helical" evidence="11">
    <location>
        <begin position="325"/>
        <end position="342"/>
    </location>
</feature>
<organism evidence="14">
    <name type="scientific">Volvox carteri f. nagariensis</name>
    <dbReference type="NCBI Taxonomy" id="3068"/>
    <lineage>
        <taxon>Eukaryota</taxon>
        <taxon>Viridiplantae</taxon>
        <taxon>Chlorophyta</taxon>
        <taxon>core chlorophytes</taxon>
        <taxon>Chlorophyceae</taxon>
        <taxon>CS clade</taxon>
        <taxon>Chlamydomonadales</taxon>
        <taxon>Volvocaceae</taxon>
        <taxon>Volvox</taxon>
    </lineage>
</organism>
<keyword evidence="4 11" id="KW-0337">GPI-anchor biosynthesis</keyword>
<feature type="transmembrane region" description="Helical" evidence="11">
    <location>
        <begin position="155"/>
        <end position="179"/>
    </location>
</feature>
<protein>
    <recommendedName>
        <fullName evidence="11">GPI mannosyltransferase 1</fullName>
        <ecNumber evidence="11">2.4.1.-</ecNumber>
    </recommendedName>
    <alternativeName>
        <fullName evidence="11">GPI mannosyltransferase I</fullName>
    </alternativeName>
</protein>
<sequence>VQPWRVLLLAGIVRALLICWAEYQDRHLPVKYTDIDYVVFTDAARFVAAGGSPYQRATYRYSPLLAYLLLPNIWLHPACGKVLFSVADLAAARLMHLLLIRGGTSRQRCTAALVFWLFNPYTATISTRGSCDVISVVLLLCLLVGLLYGKPLTSGALYGLAVHFRIYPVIYGPSIVLFLMRRALRHEGLDRTDNAVQSAAAAAAAAAALLPVGLFGVAAATTFSLLGVVFYKLYGNTFLHEAFLHHLTRKDPRHNFSPYYYPVYLSYGQANTTTYATSSSGCVDSSPLCLMLASQFQFFPCLCLFFSSPQTWCFVTLNKVVTAQYFVWYLSLLPLVLPALAAQRAVRRTALGVGGAAWVAAQLHWLAWAYQVEMRGRSVHLHLWAACIVFMAANTALLV</sequence>
<feature type="transmembrane region" description="Helical" evidence="11">
    <location>
        <begin position="200"/>
        <end position="231"/>
    </location>
</feature>
<evidence type="ECO:0000256" key="6">
    <source>
        <dbReference type="ARBA" id="ARBA00022679"/>
    </source>
</evidence>
<evidence type="ECO:0000256" key="5">
    <source>
        <dbReference type="ARBA" id="ARBA00022676"/>
    </source>
</evidence>
<dbReference type="AlphaFoldDB" id="D8TH91"/>
<evidence type="ECO:0000256" key="8">
    <source>
        <dbReference type="ARBA" id="ARBA00022824"/>
    </source>
</evidence>
<feature type="non-terminal residue" evidence="13">
    <location>
        <position position="1"/>
    </location>
</feature>
<comment type="function">
    <text evidence="11">Catalytic subunit of the glycosylphosphatidylinositol-mannosyltransferase I complex which catalyzes the transfer of the first mannose, via an alpha-1,4 bond from a dolichol-phosphate-mannose (Dol-P-Man) to the glucosaminyl acyl phosphatidylinositol (GlcN-(acyl)PI) intermediate to generate alpha-D-Man-(1-&gt;4)-alpha-D-GlcN-(1-&gt;6)-(1-radyl,2-acyl-sn-glycero-3-phospho)-2-acyl-inositol and participates in the sixth step of the glycosylphosphatidylinositol-anchor biosynthesis.</text>
</comment>
<dbReference type="EMBL" id="GL378323">
    <property type="protein sequence ID" value="EFJ52671.1"/>
    <property type="molecule type" value="Genomic_DNA"/>
</dbReference>
<comment type="pathway">
    <text evidence="2 11">Glycolipid biosynthesis; glycosylphosphatidylinositol-anchor biosynthesis.</text>
</comment>
<dbReference type="GO" id="GO:0004376">
    <property type="term" value="F:GPI mannosyltransferase activity"/>
    <property type="evidence" value="ECO:0007669"/>
    <property type="project" value="InterPro"/>
</dbReference>
<evidence type="ECO:0000256" key="9">
    <source>
        <dbReference type="ARBA" id="ARBA00022989"/>
    </source>
</evidence>
<reference evidence="13 14" key="1">
    <citation type="journal article" date="2010" name="Science">
        <title>Genomic analysis of organismal complexity in the multicellular green alga Volvox carteri.</title>
        <authorList>
            <person name="Prochnik S.E."/>
            <person name="Umen J."/>
            <person name="Nedelcu A.M."/>
            <person name="Hallmann A."/>
            <person name="Miller S.M."/>
            <person name="Nishii I."/>
            <person name="Ferris P."/>
            <person name="Kuo A."/>
            <person name="Mitros T."/>
            <person name="Fritz-Laylin L.K."/>
            <person name="Hellsten U."/>
            <person name="Chapman J."/>
            <person name="Simakov O."/>
            <person name="Rensing S.A."/>
            <person name="Terry A."/>
            <person name="Pangilinan J."/>
            <person name="Kapitonov V."/>
            <person name="Jurka J."/>
            <person name="Salamov A."/>
            <person name="Shapiro H."/>
            <person name="Schmutz J."/>
            <person name="Grimwood J."/>
            <person name="Lindquist E."/>
            <person name="Lucas S."/>
            <person name="Grigoriev I.V."/>
            <person name="Schmitt R."/>
            <person name="Kirk D."/>
            <person name="Rokhsar D.S."/>
        </authorList>
    </citation>
    <scope>NUCLEOTIDE SEQUENCE [LARGE SCALE GENOMIC DNA]</scope>
    <source>
        <strain evidence="14">f. Nagariensis / Eve</strain>
    </source>
</reference>
<evidence type="ECO:0000256" key="7">
    <source>
        <dbReference type="ARBA" id="ARBA00022692"/>
    </source>
</evidence>
<dbReference type="GO" id="GO:0006506">
    <property type="term" value="P:GPI anchor biosynthetic process"/>
    <property type="evidence" value="ECO:0007669"/>
    <property type="project" value="UniProtKB-UniPathway"/>
</dbReference>
<keyword evidence="8 11" id="KW-0256">Endoplasmic reticulum</keyword>
<dbReference type="KEGG" id="vcn:VOLCADRAFT_31586"/>
<dbReference type="PANTHER" id="PTHR12886:SF0">
    <property type="entry name" value="GPI MANNOSYLTRANSFERASE 1"/>
    <property type="match status" value="1"/>
</dbReference>
<proteinExistence type="inferred from homology"/>
<evidence type="ECO:0000256" key="12">
    <source>
        <dbReference type="SAM" id="SignalP"/>
    </source>
</evidence>
<feature type="transmembrane region" description="Helical" evidence="11">
    <location>
        <begin position="349"/>
        <end position="367"/>
    </location>
</feature>
<dbReference type="RefSeq" id="XP_002945676.1">
    <property type="nucleotide sequence ID" value="XM_002945630.1"/>
</dbReference>
<evidence type="ECO:0000256" key="1">
    <source>
        <dbReference type="ARBA" id="ARBA00004477"/>
    </source>
</evidence>
<feature type="signal peptide" evidence="12">
    <location>
        <begin position="1"/>
        <end position="21"/>
    </location>
</feature>
<name>D8TH91_VOLCA</name>
<dbReference type="STRING" id="3068.D8TH91"/>
<dbReference type="InParanoid" id="D8TH91"/>
<feature type="chain" id="PRO_5003123586" description="GPI mannosyltransferase 1" evidence="12">
    <location>
        <begin position="22"/>
        <end position="399"/>
    </location>
</feature>
<keyword evidence="7 11" id="KW-0812">Transmembrane</keyword>
<evidence type="ECO:0000256" key="3">
    <source>
        <dbReference type="ARBA" id="ARBA00011071"/>
    </source>
</evidence>
<dbReference type="GO" id="GO:0005789">
    <property type="term" value="C:endoplasmic reticulum membrane"/>
    <property type="evidence" value="ECO:0007669"/>
    <property type="project" value="UniProtKB-SubCell"/>
</dbReference>
<evidence type="ECO:0000313" key="14">
    <source>
        <dbReference type="Proteomes" id="UP000001058"/>
    </source>
</evidence>
<evidence type="ECO:0000256" key="11">
    <source>
        <dbReference type="RuleBase" id="RU365064"/>
    </source>
</evidence>
<dbReference type="Pfam" id="PF05007">
    <property type="entry name" value="Mannosyl_trans"/>
    <property type="match status" value="1"/>
</dbReference>
<evidence type="ECO:0000256" key="2">
    <source>
        <dbReference type="ARBA" id="ARBA00004687"/>
    </source>
</evidence>
<comment type="subcellular location">
    <subcellularLocation>
        <location evidence="1 11">Endoplasmic reticulum membrane</location>
        <topology evidence="1 11">Multi-pass membrane protein</topology>
    </subcellularLocation>
</comment>
<dbReference type="GeneID" id="9625491"/>
<dbReference type="Proteomes" id="UP000001058">
    <property type="component" value="Unassembled WGS sequence"/>
</dbReference>
<comment type="caution">
    <text evidence="11">Lacks conserved residue(s) required for the propagation of feature annotation.</text>
</comment>